<dbReference type="Proteomes" id="UP000318437">
    <property type="component" value="Unassembled WGS sequence"/>
</dbReference>
<sequence length="361" mass="39388" precursor="true">MKRRDFLYRTSALLAATVMPSRLLAANSDKASRVPLGLDGYSLRGMKWKATPLIKFAAEQNLDAVLLNGLNYFESLEDSHLRSLKALANQTNMSIYIGAGGICEESASFSNEHGDAAALLAKGIDVAKTVGSPVVNVRIGSINDRYTGGGIESRIAESIKVLKALKSRAMDAGVKFGFENHAGDLRSEEVLALIQEVGSDVCGSMLDPGNALWSMEDPMQHVQTLGPYAVCSSIRDYMVWQSAEGATFQWTAIGEGLMDAPAYVNHLATLCPGVPLFVETISNSQRPIPYLEDEFWEGFPNLKARGIVGFLRLCRQGHAMDVVKPESGVDQDEFDQQHQRAQFLKSVAYLRKHCGAGLTQR</sequence>
<evidence type="ECO:0000256" key="1">
    <source>
        <dbReference type="SAM" id="SignalP"/>
    </source>
</evidence>
<dbReference type="InterPro" id="IPR036237">
    <property type="entry name" value="Xyl_isomerase-like_sf"/>
</dbReference>
<protein>
    <submittedName>
        <fullName evidence="3">Xylose isomerase-like TIM barrel</fullName>
    </submittedName>
</protein>
<evidence type="ECO:0000259" key="2">
    <source>
        <dbReference type="Pfam" id="PF01261"/>
    </source>
</evidence>
<feature type="domain" description="Xylose isomerase-like TIM barrel" evidence="2">
    <location>
        <begin position="58"/>
        <end position="284"/>
    </location>
</feature>
<keyword evidence="4" id="KW-1185">Reference proteome</keyword>
<keyword evidence="1" id="KW-0732">Signal</keyword>
<dbReference type="PANTHER" id="PTHR12110:SF41">
    <property type="entry name" value="INOSOSE DEHYDRATASE"/>
    <property type="match status" value="1"/>
</dbReference>
<evidence type="ECO:0000313" key="3">
    <source>
        <dbReference type="EMBL" id="TWU21829.1"/>
    </source>
</evidence>
<dbReference type="GO" id="GO:0016853">
    <property type="term" value="F:isomerase activity"/>
    <property type="evidence" value="ECO:0007669"/>
    <property type="project" value="UniProtKB-KW"/>
</dbReference>
<evidence type="ECO:0000313" key="4">
    <source>
        <dbReference type="Proteomes" id="UP000318437"/>
    </source>
</evidence>
<organism evidence="3 4">
    <name type="scientific">Bythopirellula polymerisocia</name>
    <dbReference type="NCBI Taxonomy" id="2528003"/>
    <lineage>
        <taxon>Bacteria</taxon>
        <taxon>Pseudomonadati</taxon>
        <taxon>Planctomycetota</taxon>
        <taxon>Planctomycetia</taxon>
        <taxon>Pirellulales</taxon>
        <taxon>Lacipirellulaceae</taxon>
        <taxon>Bythopirellula</taxon>
    </lineage>
</organism>
<dbReference type="InterPro" id="IPR050312">
    <property type="entry name" value="IolE/XylAMocC-like"/>
</dbReference>
<name>A0A5C6CGG6_9BACT</name>
<dbReference type="InterPro" id="IPR013022">
    <property type="entry name" value="Xyl_isomerase-like_TIM-brl"/>
</dbReference>
<dbReference type="OrthoDB" id="9798407at2"/>
<accession>A0A5C6CGG6</accession>
<proteinExistence type="predicted"/>
<dbReference type="EMBL" id="SJPS01000009">
    <property type="protein sequence ID" value="TWU21829.1"/>
    <property type="molecule type" value="Genomic_DNA"/>
</dbReference>
<reference evidence="3 4" key="1">
    <citation type="submission" date="2019-02" db="EMBL/GenBank/DDBJ databases">
        <title>Deep-cultivation of Planctomycetes and their phenomic and genomic characterization uncovers novel biology.</title>
        <authorList>
            <person name="Wiegand S."/>
            <person name="Jogler M."/>
            <person name="Boedeker C."/>
            <person name="Pinto D."/>
            <person name="Vollmers J."/>
            <person name="Rivas-Marin E."/>
            <person name="Kohn T."/>
            <person name="Peeters S.H."/>
            <person name="Heuer A."/>
            <person name="Rast P."/>
            <person name="Oberbeckmann S."/>
            <person name="Bunk B."/>
            <person name="Jeske O."/>
            <person name="Meyerdierks A."/>
            <person name="Storesund J.E."/>
            <person name="Kallscheuer N."/>
            <person name="Luecker S."/>
            <person name="Lage O.M."/>
            <person name="Pohl T."/>
            <person name="Merkel B.J."/>
            <person name="Hornburger P."/>
            <person name="Mueller R.-W."/>
            <person name="Bruemmer F."/>
            <person name="Labrenz M."/>
            <person name="Spormann A.M."/>
            <person name="Op Den Camp H."/>
            <person name="Overmann J."/>
            <person name="Amann R."/>
            <person name="Jetten M.S.M."/>
            <person name="Mascher T."/>
            <person name="Medema M.H."/>
            <person name="Devos D.P."/>
            <person name="Kaster A.-K."/>
            <person name="Ovreas L."/>
            <person name="Rohde M."/>
            <person name="Galperin M.Y."/>
            <person name="Jogler C."/>
        </authorList>
    </citation>
    <scope>NUCLEOTIDE SEQUENCE [LARGE SCALE GENOMIC DNA]</scope>
    <source>
        <strain evidence="3 4">Pla144</strain>
    </source>
</reference>
<comment type="caution">
    <text evidence="3">The sequence shown here is derived from an EMBL/GenBank/DDBJ whole genome shotgun (WGS) entry which is preliminary data.</text>
</comment>
<keyword evidence="3" id="KW-0413">Isomerase</keyword>
<dbReference type="AlphaFoldDB" id="A0A5C6CGG6"/>
<feature type="chain" id="PRO_5022885092" evidence="1">
    <location>
        <begin position="26"/>
        <end position="361"/>
    </location>
</feature>
<dbReference type="Gene3D" id="3.20.20.150">
    <property type="entry name" value="Divalent-metal-dependent TIM barrel enzymes"/>
    <property type="match status" value="1"/>
</dbReference>
<dbReference type="SUPFAM" id="SSF51658">
    <property type="entry name" value="Xylose isomerase-like"/>
    <property type="match status" value="1"/>
</dbReference>
<dbReference type="Pfam" id="PF01261">
    <property type="entry name" value="AP_endonuc_2"/>
    <property type="match status" value="1"/>
</dbReference>
<dbReference type="RefSeq" id="WP_146452773.1">
    <property type="nucleotide sequence ID" value="NZ_SJPS01000009.1"/>
</dbReference>
<gene>
    <name evidence="3" type="ORF">Pla144_45250</name>
</gene>
<dbReference type="PANTHER" id="PTHR12110">
    <property type="entry name" value="HYDROXYPYRUVATE ISOMERASE"/>
    <property type="match status" value="1"/>
</dbReference>
<feature type="signal peptide" evidence="1">
    <location>
        <begin position="1"/>
        <end position="25"/>
    </location>
</feature>